<evidence type="ECO:0000313" key="2">
    <source>
        <dbReference type="Proteomes" id="UP000009234"/>
    </source>
</evidence>
<dbReference type="SUPFAM" id="SSF46785">
    <property type="entry name" value="Winged helix' DNA-binding domain"/>
    <property type="match status" value="1"/>
</dbReference>
<proteinExistence type="predicted"/>
<reference evidence="2" key="1">
    <citation type="submission" date="2011-05" db="EMBL/GenBank/DDBJ databases">
        <title>Complete sequence of Desulfotomaculum ruminis DSM 2154.</title>
        <authorList>
            <person name="Lucas S."/>
            <person name="Copeland A."/>
            <person name="Lapidus A."/>
            <person name="Cheng J.-F."/>
            <person name="Goodwin L."/>
            <person name="Pitluck S."/>
            <person name="Lu M."/>
            <person name="Detter J.C."/>
            <person name="Han C."/>
            <person name="Tapia R."/>
            <person name="Land M."/>
            <person name="Hauser L."/>
            <person name="Kyrpides N."/>
            <person name="Ivanova N."/>
            <person name="Mikhailova N."/>
            <person name="Pagani I."/>
            <person name="Stams A.J.M."/>
            <person name="Plugge C.M."/>
            <person name="Muyzer G."/>
            <person name="Kuever J."/>
            <person name="Parshina S.N."/>
            <person name="Ivanova A.E."/>
            <person name="Nazina T.N."/>
            <person name="Brambilla E."/>
            <person name="Spring S."/>
            <person name="Klenk H.-P."/>
            <person name="Woyke T."/>
        </authorList>
    </citation>
    <scope>NUCLEOTIDE SEQUENCE [LARGE SCALE GENOMIC DNA]</scope>
    <source>
        <strain evidence="2">ATCC 23193 / DSM 2154 / NCIB 8452 / DL</strain>
    </source>
</reference>
<dbReference type="Gene3D" id="1.10.10.10">
    <property type="entry name" value="Winged helix-like DNA-binding domain superfamily/Winged helix DNA-binding domain"/>
    <property type="match status" value="1"/>
</dbReference>
<dbReference type="STRING" id="696281.Desru_0577"/>
<sequence length="225" mass="26907">MTGMEGRSLFKGKYLSDEIIWERALQLIRERDEIYLQMARPGTAQDPQRMKELSIKLHELNPLCLLIEELKSQFKNYLLVQELLTLGDSPGEEELQWQEEYQSRCQQLALQVYRALLDKGCLEEEVENPLDLEILKFIEYAGPEYAWRLSINVNITVEKARECLEKLLWKGLLERVPGNMLGNYHRQKDWTKHMNHTYYRITREGRLYLRQLRREQEEQMGWEEG</sequence>
<dbReference type="InterPro" id="IPR019254">
    <property type="entry name" value="DUF2250"/>
</dbReference>
<dbReference type="EMBL" id="CP002780">
    <property type="protein sequence ID" value="AEG58862.1"/>
    <property type="molecule type" value="Genomic_DNA"/>
</dbReference>
<dbReference type="HOGENOM" id="CLU_1287091_0_0_9"/>
<dbReference type="InterPro" id="IPR036388">
    <property type="entry name" value="WH-like_DNA-bd_sf"/>
</dbReference>
<dbReference type="RefSeq" id="WP_013840637.1">
    <property type="nucleotide sequence ID" value="NC_015589.1"/>
</dbReference>
<dbReference type="AlphaFoldDB" id="F6DSP3"/>
<dbReference type="KEGG" id="dru:Desru_0577"/>
<dbReference type="Gene3D" id="6.10.140.1950">
    <property type="match status" value="1"/>
</dbReference>
<organism evidence="1 2">
    <name type="scientific">Desulforamulus ruminis (strain ATCC 23193 / DSM 2154 / NCIMB 8452 / DL)</name>
    <name type="common">Desulfotomaculum ruminis</name>
    <dbReference type="NCBI Taxonomy" id="696281"/>
    <lineage>
        <taxon>Bacteria</taxon>
        <taxon>Bacillati</taxon>
        <taxon>Bacillota</taxon>
        <taxon>Clostridia</taxon>
        <taxon>Eubacteriales</taxon>
        <taxon>Peptococcaceae</taxon>
        <taxon>Desulforamulus</taxon>
    </lineage>
</organism>
<dbReference type="Pfam" id="PF10007">
    <property type="entry name" value="DUF2250"/>
    <property type="match status" value="1"/>
</dbReference>
<evidence type="ECO:0000313" key="1">
    <source>
        <dbReference type="EMBL" id="AEG58862.1"/>
    </source>
</evidence>
<protein>
    <recommendedName>
        <fullName evidence="3">DUF2250 domain-containing protein</fullName>
    </recommendedName>
</protein>
<keyword evidence="2" id="KW-1185">Reference proteome</keyword>
<evidence type="ECO:0008006" key="3">
    <source>
        <dbReference type="Google" id="ProtNLM"/>
    </source>
</evidence>
<name>F6DSP3_DESRL</name>
<dbReference type="Proteomes" id="UP000009234">
    <property type="component" value="Chromosome"/>
</dbReference>
<dbReference type="OrthoDB" id="2084451at2"/>
<reference evidence="1 2" key="2">
    <citation type="journal article" date="2012" name="Stand. Genomic Sci.">
        <title>Complete genome sequence of the sulfate-reducing firmicute Desulfotomaculum ruminis type strain (DL(T)).</title>
        <authorList>
            <person name="Spring S."/>
            <person name="Visser M."/>
            <person name="Lu M."/>
            <person name="Copeland A."/>
            <person name="Lapidus A."/>
            <person name="Lucas S."/>
            <person name="Cheng J.F."/>
            <person name="Han C."/>
            <person name="Tapia R."/>
            <person name="Goodwin L.A."/>
            <person name="Pitluck S."/>
            <person name="Ivanova N."/>
            <person name="Land M."/>
            <person name="Hauser L."/>
            <person name="Larimer F."/>
            <person name="Rohde M."/>
            <person name="Goker M."/>
            <person name="Detter J.C."/>
            <person name="Kyrpides N.C."/>
            <person name="Woyke T."/>
            <person name="Schaap P.J."/>
            <person name="Plugge C.M."/>
            <person name="Muyzer G."/>
            <person name="Kuever J."/>
            <person name="Pereira I.A."/>
            <person name="Parshina S.N."/>
            <person name="Bernier-Latmani R."/>
            <person name="Stams A.J."/>
            <person name="Klenk H.P."/>
        </authorList>
    </citation>
    <scope>NUCLEOTIDE SEQUENCE [LARGE SCALE GENOMIC DNA]</scope>
    <source>
        <strain evidence="2">ATCC 23193 / DSM 2154 / NCIB 8452 / DL</strain>
    </source>
</reference>
<dbReference type="eggNOG" id="COG4344">
    <property type="taxonomic scope" value="Bacteria"/>
</dbReference>
<dbReference type="InterPro" id="IPR036390">
    <property type="entry name" value="WH_DNA-bd_sf"/>
</dbReference>
<accession>F6DSP3</accession>
<gene>
    <name evidence="1" type="ordered locus">Desru_0577</name>
</gene>